<organism evidence="1 2">
    <name type="scientific">Pleurodeles waltl</name>
    <name type="common">Iberian ribbed newt</name>
    <dbReference type="NCBI Taxonomy" id="8319"/>
    <lineage>
        <taxon>Eukaryota</taxon>
        <taxon>Metazoa</taxon>
        <taxon>Chordata</taxon>
        <taxon>Craniata</taxon>
        <taxon>Vertebrata</taxon>
        <taxon>Euteleostomi</taxon>
        <taxon>Amphibia</taxon>
        <taxon>Batrachia</taxon>
        <taxon>Caudata</taxon>
        <taxon>Salamandroidea</taxon>
        <taxon>Salamandridae</taxon>
        <taxon>Pleurodelinae</taxon>
        <taxon>Pleurodeles</taxon>
    </lineage>
</organism>
<gene>
    <name evidence="1" type="ORF">NDU88_003091</name>
</gene>
<accession>A0AAV7NFM0</accession>
<evidence type="ECO:0000313" key="1">
    <source>
        <dbReference type="EMBL" id="KAJ1114861.1"/>
    </source>
</evidence>
<protein>
    <submittedName>
        <fullName evidence="1">Uncharacterized protein</fullName>
    </submittedName>
</protein>
<dbReference type="AlphaFoldDB" id="A0AAV7NFM0"/>
<comment type="caution">
    <text evidence="1">The sequence shown here is derived from an EMBL/GenBank/DDBJ whole genome shotgun (WGS) entry which is preliminary data.</text>
</comment>
<dbReference type="Gene3D" id="3.30.70.1820">
    <property type="entry name" value="L1 transposable element, RRM domain"/>
    <property type="match status" value="1"/>
</dbReference>
<dbReference type="EMBL" id="JANPWB010000012">
    <property type="protein sequence ID" value="KAJ1114861.1"/>
    <property type="molecule type" value="Genomic_DNA"/>
</dbReference>
<name>A0AAV7NFM0_PLEWA</name>
<keyword evidence="2" id="KW-1185">Reference proteome</keyword>
<sequence length="314" mass="34768">MSWAAPTPTECINFPAGGHLNIAFRTAPQLLSLKSIFPPTIFNSPPDNLDIILQEIWDSRSAIEYHIDLLSADLGLLRDDHCKLSDKVKTSETTLSALTSQEELQSATINELLKQLTTLQDRAEDVEGPACRNNVRIVGLPEGMKGPNPILYIEQWLQTSTAPQGISTLFTVERACRVLTRHPSPGAPPHSIVSCIPKYRDQDVPLQKAIEKAPIILGNGTVSLFLDYRLEVQCSWVSFLAAKRQLWAEGLSHALVSPACFRVVCDKHNYFFGTGWNNTIQMMCVILLQWVIRPGSRGVPHSCDDDKDSLGGKP</sequence>
<reference evidence="1" key="1">
    <citation type="journal article" date="2022" name="bioRxiv">
        <title>Sequencing and chromosome-scale assembly of the giantPleurodeles waltlgenome.</title>
        <authorList>
            <person name="Brown T."/>
            <person name="Elewa A."/>
            <person name="Iarovenko S."/>
            <person name="Subramanian E."/>
            <person name="Araus A.J."/>
            <person name="Petzold A."/>
            <person name="Susuki M."/>
            <person name="Suzuki K.-i.T."/>
            <person name="Hayashi T."/>
            <person name="Toyoda A."/>
            <person name="Oliveira C."/>
            <person name="Osipova E."/>
            <person name="Leigh N.D."/>
            <person name="Simon A."/>
            <person name="Yun M.H."/>
        </authorList>
    </citation>
    <scope>NUCLEOTIDE SEQUENCE</scope>
    <source>
        <strain evidence="1">20211129_DDA</strain>
        <tissue evidence="1">Liver</tissue>
    </source>
</reference>
<dbReference type="Proteomes" id="UP001066276">
    <property type="component" value="Chromosome 8"/>
</dbReference>
<evidence type="ECO:0000313" key="2">
    <source>
        <dbReference type="Proteomes" id="UP001066276"/>
    </source>
</evidence>
<proteinExistence type="predicted"/>